<dbReference type="PANTHER" id="PTHR21485:SF3">
    <property type="entry name" value="N-ACYLNEURAMINATE CYTIDYLYLTRANSFERASE"/>
    <property type="match status" value="1"/>
</dbReference>
<evidence type="ECO:0000256" key="2">
    <source>
        <dbReference type="ARBA" id="ARBA00005893"/>
    </source>
</evidence>
<evidence type="ECO:0000313" key="7">
    <source>
        <dbReference type="EMBL" id="SME98427.1"/>
    </source>
</evidence>
<name>A0A1Y6B8K0_9PROT</name>
<evidence type="ECO:0000256" key="5">
    <source>
        <dbReference type="ARBA" id="ARBA00022801"/>
    </source>
</evidence>
<dbReference type="RefSeq" id="WP_200808401.1">
    <property type="nucleotide sequence ID" value="NZ_FWZX01000002.1"/>
</dbReference>
<dbReference type="InterPro" id="IPR050793">
    <property type="entry name" value="CMP-NeuNAc_synthase"/>
</dbReference>
<dbReference type="EMBL" id="FWZX01000002">
    <property type="protein sequence ID" value="SME98427.1"/>
    <property type="molecule type" value="Genomic_DNA"/>
</dbReference>
<dbReference type="InterPro" id="IPR036412">
    <property type="entry name" value="HAD-like_sf"/>
</dbReference>
<dbReference type="GO" id="GO:0008781">
    <property type="term" value="F:N-acylneuraminate cytidylyltransferase activity"/>
    <property type="evidence" value="ECO:0007669"/>
    <property type="project" value="TreeGrafter"/>
</dbReference>
<comment type="similarity">
    <text evidence="2">Belongs to the KdsC family.</text>
</comment>
<dbReference type="SFLD" id="SFLDS00003">
    <property type="entry name" value="Haloacid_Dehalogenase"/>
    <property type="match status" value="1"/>
</dbReference>
<dbReference type="SFLD" id="SFLDG01138">
    <property type="entry name" value="C1.6.2:_Deoxy-d-mannose-octulo"/>
    <property type="match status" value="1"/>
</dbReference>
<gene>
    <name evidence="7" type="ORF">SAMN05428998_102172</name>
</gene>
<organism evidence="7 8">
    <name type="scientific">Tistlia consotensis USBA 355</name>
    <dbReference type="NCBI Taxonomy" id="560819"/>
    <lineage>
        <taxon>Bacteria</taxon>
        <taxon>Pseudomonadati</taxon>
        <taxon>Pseudomonadota</taxon>
        <taxon>Alphaproteobacteria</taxon>
        <taxon>Rhodospirillales</taxon>
        <taxon>Rhodovibrionaceae</taxon>
        <taxon>Tistlia</taxon>
    </lineage>
</organism>
<proteinExistence type="inferred from homology"/>
<evidence type="ECO:0000256" key="1">
    <source>
        <dbReference type="ARBA" id="ARBA00001946"/>
    </source>
</evidence>
<dbReference type="PANTHER" id="PTHR21485">
    <property type="entry name" value="HAD SUPERFAMILY MEMBERS CMAS AND KDSC"/>
    <property type="match status" value="1"/>
</dbReference>
<keyword evidence="8" id="KW-1185">Reference proteome</keyword>
<dbReference type="SUPFAM" id="SSF56784">
    <property type="entry name" value="HAD-like"/>
    <property type="match status" value="1"/>
</dbReference>
<dbReference type="GO" id="GO:0016788">
    <property type="term" value="F:hydrolase activity, acting on ester bonds"/>
    <property type="evidence" value="ECO:0007669"/>
    <property type="project" value="InterPro"/>
</dbReference>
<dbReference type="AlphaFoldDB" id="A0A1Y6B8K0"/>
<dbReference type="STRING" id="560819.SAMN05428998_102172"/>
<evidence type="ECO:0000313" key="8">
    <source>
        <dbReference type="Proteomes" id="UP000192917"/>
    </source>
</evidence>
<keyword evidence="7" id="KW-0548">Nucleotidyltransferase</keyword>
<evidence type="ECO:0000256" key="4">
    <source>
        <dbReference type="ARBA" id="ARBA00022723"/>
    </source>
</evidence>
<dbReference type="Gene3D" id="3.40.50.1000">
    <property type="entry name" value="HAD superfamily/HAD-like"/>
    <property type="match status" value="1"/>
</dbReference>
<reference evidence="7 8" key="1">
    <citation type="submission" date="2017-04" db="EMBL/GenBank/DDBJ databases">
        <authorList>
            <person name="Afonso C.L."/>
            <person name="Miller P.J."/>
            <person name="Scott M.A."/>
            <person name="Spackman E."/>
            <person name="Goraichik I."/>
            <person name="Dimitrov K.M."/>
            <person name="Suarez D.L."/>
            <person name="Swayne D.E."/>
        </authorList>
    </citation>
    <scope>NUCLEOTIDE SEQUENCE [LARGE SCALE GENOMIC DNA]</scope>
    <source>
        <strain evidence="7 8">USBA 355</strain>
    </source>
</reference>
<dbReference type="InterPro" id="IPR010023">
    <property type="entry name" value="KdsC_fam"/>
</dbReference>
<protein>
    <submittedName>
        <fullName evidence="7">N-acylneuraminate cytidylyltransferase/3-deoxy-D-manno-octulosonate 8-phosphate phosphatase (KDO 8-P phosphatase)</fullName>
    </submittedName>
</protein>
<comment type="subunit">
    <text evidence="3">Homotetramer.</text>
</comment>
<dbReference type="Proteomes" id="UP000192917">
    <property type="component" value="Unassembled WGS sequence"/>
</dbReference>
<dbReference type="GO" id="GO:0046872">
    <property type="term" value="F:metal ion binding"/>
    <property type="evidence" value="ECO:0007669"/>
    <property type="project" value="UniProtKB-KW"/>
</dbReference>
<keyword evidence="6" id="KW-0460">Magnesium</keyword>
<evidence type="ECO:0000256" key="6">
    <source>
        <dbReference type="ARBA" id="ARBA00022842"/>
    </source>
</evidence>
<dbReference type="SFLD" id="SFLDG01136">
    <property type="entry name" value="C1.6:_Phosphoserine_Phosphatas"/>
    <property type="match status" value="1"/>
</dbReference>
<keyword evidence="5" id="KW-0378">Hydrolase</keyword>
<evidence type="ECO:0000256" key="3">
    <source>
        <dbReference type="ARBA" id="ARBA00011881"/>
    </source>
</evidence>
<dbReference type="InterPro" id="IPR023214">
    <property type="entry name" value="HAD_sf"/>
</dbReference>
<keyword evidence="7" id="KW-0808">Transferase</keyword>
<sequence length="179" mass="19124">MTALPAAADPRDPAFVEAQAAVRLLFFDFDGVFTDNAVFVFEDGREAVRASRFDGIGLRRLERAGVEPFILSTEVNPVVTARAGKLKIGCRQGLSDKIAAAREVAGERGLALGDCGFVGNDVNDIPLLRAVGLPLGVADAHEDIHPFVRWLTRRTGGHGAVREICDAIGAARGVEARYP</sequence>
<keyword evidence="4" id="KW-0479">Metal-binding</keyword>
<accession>A0A1Y6B8K0</accession>
<comment type="cofactor">
    <cofactor evidence="1">
        <name>Mg(2+)</name>
        <dbReference type="ChEBI" id="CHEBI:18420"/>
    </cofactor>
</comment>